<dbReference type="Proteomes" id="UP001598130">
    <property type="component" value="Unassembled WGS sequence"/>
</dbReference>
<comment type="caution">
    <text evidence="1">The sequence shown here is derived from an EMBL/GenBank/DDBJ whole genome shotgun (WGS) entry which is preliminary data.</text>
</comment>
<protein>
    <submittedName>
        <fullName evidence="1">Uncharacterized protein</fullName>
    </submittedName>
</protein>
<gene>
    <name evidence="1" type="ORF">OCL97_19030</name>
</gene>
<sequence>MPNEMDLLPDAIISPFEDEVSYDDSLDADVAINDRRARAENAEALRLARAL</sequence>
<dbReference type="EMBL" id="JAOTJD010000045">
    <property type="protein sequence ID" value="MFD3266056.1"/>
    <property type="molecule type" value="Genomic_DNA"/>
</dbReference>
<reference evidence="1 2" key="1">
    <citation type="submission" date="2022-09" db="EMBL/GenBank/DDBJ databases">
        <title>New species of Phenylobacterium.</title>
        <authorList>
            <person name="Mieszkin S."/>
        </authorList>
    </citation>
    <scope>NUCLEOTIDE SEQUENCE [LARGE SCALE GENOMIC DNA]</scope>
    <source>
        <strain evidence="1 2">HK31-G</strain>
    </source>
</reference>
<keyword evidence="2" id="KW-1185">Reference proteome</keyword>
<accession>A0ABW6CWB9</accession>
<name>A0ABW6CWB9_9CAUL</name>
<dbReference type="RefSeq" id="WP_304777220.1">
    <property type="nucleotide sequence ID" value="NZ_JAOTJD010000045.1"/>
</dbReference>
<evidence type="ECO:0000313" key="1">
    <source>
        <dbReference type="EMBL" id="MFD3266056.1"/>
    </source>
</evidence>
<evidence type="ECO:0000313" key="2">
    <source>
        <dbReference type="Proteomes" id="UP001598130"/>
    </source>
</evidence>
<proteinExistence type="predicted"/>
<organism evidence="1 2">
    <name type="scientific">Phenylobacterium ferrooxidans</name>
    <dbReference type="NCBI Taxonomy" id="2982689"/>
    <lineage>
        <taxon>Bacteria</taxon>
        <taxon>Pseudomonadati</taxon>
        <taxon>Pseudomonadota</taxon>
        <taxon>Alphaproteobacteria</taxon>
        <taxon>Caulobacterales</taxon>
        <taxon>Caulobacteraceae</taxon>
        <taxon>Phenylobacterium</taxon>
    </lineage>
</organism>